<evidence type="ECO:0000313" key="2">
    <source>
        <dbReference type="EMBL" id="MDL2060057.1"/>
    </source>
</evidence>
<protein>
    <submittedName>
        <fullName evidence="2">Uncharacterized protein</fullName>
    </submittedName>
</protein>
<dbReference type="EMBL" id="JAKZJU020000001">
    <property type="protein sequence ID" value="MDL2060057.1"/>
    <property type="molecule type" value="Genomic_DNA"/>
</dbReference>
<name>A0ABT7INU3_9BURK</name>
<dbReference type="Proteomes" id="UP001165481">
    <property type="component" value="Unassembled WGS sequence"/>
</dbReference>
<sequence length="149" mass="16682">MKNEPGLRAGIVESGQVESSFPELIPSIRRIIFEDGGFFGGYRRTAVHFSGDKALFDVEKTIGTAPDEALGRCAEMAKSEFLAEVRQLHIEQWAKNYRSPDLDGEQWTLEIRFSGGRRPLKIEGSNAFPPNFENLQRPMAPKKDRAGKA</sequence>
<keyword evidence="3" id="KW-1185">Reference proteome</keyword>
<dbReference type="RefSeq" id="WP_243376353.1">
    <property type="nucleotide sequence ID" value="NZ_JAKZJU020000001.1"/>
</dbReference>
<proteinExistence type="predicted"/>
<reference evidence="2" key="1">
    <citation type="submission" date="2023-03" db="EMBL/GenBank/DDBJ databases">
        <title>Mesosutterella sp. nov. isolated from porcine feces.</title>
        <authorList>
            <person name="Yu S."/>
        </authorList>
    </citation>
    <scope>NUCLEOTIDE SEQUENCE</scope>
    <source>
        <strain evidence="2">AGMB02718</strain>
    </source>
</reference>
<evidence type="ECO:0000313" key="3">
    <source>
        <dbReference type="Proteomes" id="UP001165481"/>
    </source>
</evidence>
<accession>A0ABT7INU3</accession>
<evidence type="ECO:0000256" key="1">
    <source>
        <dbReference type="SAM" id="MobiDB-lite"/>
    </source>
</evidence>
<organism evidence="2 3">
    <name type="scientific">Mesosutterella faecium</name>
    <dbReference type="NCBI Taxonomy" id="2925194"/>
    <lineage>
        <taxon>Bacteria</taxon>
        <taxon>Pseudomonadati</taxon>
        <taxon>Pseudomonadota</taxon>
        <taxon>Betaproteobacteria</taxon>
        <taxon>Burkholderiales</taxon>
        <taxon>Sutterellaceae</taxon>
        <taxon>Mesosutterella</taxon>
    </lineage>
</organism>
<comment type="caution">
    <text evidence="2">The sequence shown here is derived from an EMBL/GenBank/DDBJ whole genome shotgun (WGS) entry which is preliminary data.</text>
</comment>
<feature type="region of interest" description="Disordered" evidence="1">
    <location>
        <begin position="124"/>
        <end position="149"/>
    </location>
</feature>
<gene>
    <name evidence="2" type="ORF">MUN46_008940</name>
</gene>